<dbReference type="InterPro" id="IPR002195">
    <property type="entry name" value="Dihydroorotase_CS"/>
</dbReference>
<keyword evidence="6" id="KW-0862">Zinc</keyword>
<dbReference type="InterPro" id="IPR050138">
    <property type="entry name" value="DHOase/Allantoinase_Hydrolase"/>
</dbReference>
<feature type="binding site" evidence="6">
    <location>
        <position position="150"/>
    </location>
    <ligand>
        <name>Zn(2+)</name>
        <dbReference type="ChEBI" id="CHEBI:29105"/>
        <label>2</label>
    </ligand>
</feature>
<dbReference type="GO" id="GO:0004038">
    <property type="term" value="F:allantoinase activity"/>
    <property type="evidence" value="ECO:0007669"/>
    <property type="project" value="TreeGrafter"/>
</dbReference>
<dbReference type="AlphaFoldDB" id="L0A6S9"/>
<evidence type="ECO:0000313" key="9">
    <source>
        <dbReference type="Proteomes" id="UP000010467"/>
    </source>
</evidence>
<dbReference type="SUPFAM" id="SSF51338">
    <property type="entry name" value="Composite domain of metallo-dependent hydrolases"/>
    <property type="match status" value="1"/>
</dbReference>
<feature type="binding site" evidence="6">
    <location>
        <position position="150"/>
    </location>
    <ligand>
        <name>Zn(2+)</name>
        <dbReference type="ChEBI" id="CHEBI:29105"/>
        <label>1</label>
    </ligand>
</feature>
<evidence type="ECO:0000256" key="6">
    <source>
        <dbReference type="HAMAP-Rule" id="MF_00220"/>
    </source>
</evidence>
<keyword evidence="9" id="KW-1185">Reference proteome</keyword>
<evidence type="ECO:0000256" key="5">
    <source>
        <dbReference type="ARBA" id="ARBA00022975"/>
    </source>
</evidence>
<dbReference type="Gene3D" id="3.20.20.140">
    <property type="entry name" value="Metal-dependent hydrolases"/>
    <property type="match status" value="1"/>
</dbReference>
<comment type="similarity">
    <text evidence="2 6">Belongs to the metallo-dependent hydrolases superfamily. DHOase family. Class I DHOase subfamily.</text>
</comment>
<comment type="function">
    <text evidence="1 6">Catalyzes the reversible cyclization of carbamoyl aspartate to dihydroorotate.</text>
</comment>
<evidence type="ECO:0000256" key="4">
    <source>
        <dbReference type="ARBA" id="ARBA00022801"/>
    </source>
</evidence>
<evidence type="ECO:0000313" key="8">
    <source>
        <dbReference type="EMBL" id="AFZ68897.1"/>
    </source>
</evidence>
<feature type="binding site" evidence="6">
    <location>
        <position position="58"/>
    </location>
    <ligand>
        <name>Zn(2+)</name>
        <dbReference type="ChEBI" id="CHEBI:29105"/>
        <label>1</label>
    </ligand>
</feature>
<dbReference type="Gene3D" id="2.30.40.10">
    <property type="entry name" value="Urease, subunit C, domain 1"/>
    <property type="match status" value="1"/>
</dbReference>
<dbReference type="PANTHER" id="PTHR43668">
    <property type="entry name" value="ALLANTOINASE"/>
    <property type="match status" value="1"/>
</dbReference>
<name>L0A6S9_DEIPD</name>
<comment type="pathway">
    <text evidence="6">Pyrimidine metabolism; UMP biosynthesis via de novo pathway; (S)-dihydroorotate from bicarbonate: step 3/3.</text>
</comment>
<feature type="binding site" evidence="6">
    <location>
        <begin position="321"/>
        <end position="322"/>
    </location>
    <ligand>
        <name>substrate</name>
    </ligand>
</feature>
<evidence type="ECO:0000259" key="7">
    <source>
        <dbReference type="Pfam" id="PF12890"/>
    </source>
</evidence>
<dbReference type="InterPro" id="IPR004722">
    <property type="entry name" value="DHOase"/>
</dbReference>
<protein>
    <recommendedName>
        <fullName evidence="6">Dihydroorotase</fullName>
        <shortName evidence="6">DHOase</shortName>
        <ecNumber evidence="6">3.5.2.3</ecNumber>
    </recommendedName>
</protein>
<dbReference type="PROSITE" id="PS00483">
    <property type="entry name" value="DIHYDROOROTASE_2"/>
    <property type="match status" value="1"/>
</dbReference>
<dbReference type="eggNOG" id="COG0044">
    <property type="taxonomic scope" value="Bacteria"/>
</dbReference>
<proteinExistence type="inferred from homology"/>
<dbReference type="HAMAP" id="MF_00220_B">
    <property type="entry name" value="PyrC_classI_B"/>
    <property type="match status" value="1"/>
</dbReference>
<feature type="binding site" evidence="6">
    <location>
        <begin position="60"/>
        <end position="62"/>
    </location>
    <ligand>
        <name>substrate</name>
    </ligand>
</feature>
<organism evidence="8 9">
    <name type="scientific">Deinococcus peraridilitoris (strain DSM 19664 / LMG 22246 / CIP 109416 / KR-200)</name>
    <dbReference type="NCBI Taxonomy" id="937777"/>
    <lineage>
        <taxon>Bacteria</taxon>
        <taxon>Thermotogati</taxon>
        <taxon>Deinococcota</taxon>
        <taxon>Deinococci</taxon>
        <taxon>Deinococcales</taxon>
        <taxon>Deinococcaceae</taxon>
        <taxon>Deinococcus</taxon>
    </lineage>
</organism>
<feature type="binding site" evidence="6">
    <location>
        <position position="303"/>
    </location>
    <ligand>
        <name>Zn(2+)</name>
        <dbReference type="ChEBI" id="CHEBI:29105"/>
        <label>1</label>
    </ligand>
</feature>
<dbReference type="InterPro" id="IPR011059">
    <property type="entry name" value="Metal-dep_hydrolase_composite"/>
</dbReference>
<keyword evidence="4 6" id="KW-0378">Hydrolase</keyword>
<dbReference type="NCBIfam" id="NF006841">
    <property type="entry name" value="PRK09357.2-2"/>
    <property type="match status" value="1"/>
</dbReference>
<dbReference type="PANTHER" id="PTHR43668:SF2">
    <property type="entry name" value="ALLANTOINASE"/>
    <property type="match status" value="1"/>
</dbReference>
<comment type="catalytic activity">
    <reaction evidence="6">
        <text>(S)-dihydroorotate + H2O = N-carbamoyl-L-aspartate + H(+)</text>
        <dbReference type="Rhea" id="RHEA:24296"/>
        <dbReference type="ChEBI" id="CHEBI:15377"/>
        <dbReference type="ChEBI" id="CHEBI:15378"/>
        <dbReference type="ChEBI" id="CHEBI:30864"/>
        <dbReference type="ChEBI" id="CHEBI:32814"/>
        <dbReference type="EC" id="3.5.2.3"/>
    </reaction>
</comment>
<dbReference type="GO" id="GO:0006145">
    <property type="term" value="P:purine nucleobase catabolic process"/>
    <property type="evidence" value="ECO:0007669"/>
    <property type="project" value="TreeGrafter"/>
</dbReference>
<evidence type="ECO:0000256" key="3">
    <source>
        <dbReference type="ARBA" id="ARBA00022723"/>
    </source>
</evidence>
<dbReference type="Proteomes" id="UP000010467">
    <property type="component" value="Chromosome"/>
</dbReference>
<feature type="binding site" evidence="6">
    <location>
        <position position="177"/>
    </location>
    <ligand>
        <name>Zn(2+)</name>
        <dbReference type="ChEBI" id="CHEBI:29105"/>
        <label>2</label>
    </ligand>
</feature>
<feature type="binding site" evidence="6">
    <location>
        <position position="230"/>
    </location>
    <ligand>
        <name>Zn(2+)</name>
        <dbReference type="ChEBI" id="CHEBI:29105"/>
        <label>2</label>
    </ligand>
</feature>
<comment type="cofactor">
    <cofactor evidence="6">
        <name>Zn(2+)</name>
        <dbReference type="ChEBI" id="CHEBI:29105"/>
    </cofactor>
    <text evidence="6">Binds 2 Zn(2+) ions per subunit.</text>
</comment>
<dbReference type="UniPathway" id="UPA00070">
    <property type="reaction ID" value="UER00117"/>
</dbReference>
<dbReference type="GO" id="GO:0044205">
    <property type="term" value="P:'de novo' UMP biosynthetic process"/>
    <property type="evidence" value="ECO:0007669"/>
    <property type="project" value="UniProtKB-UniRule"/>
</dbReference>
<feature type="binding site" evidence="6">
    <location>
        <position position="60"/>
    </location>
    <ligand>
        <name>Zn(2+)</name>
        <dbReference type="ChEBI" id="CHEBI:29105"/>
        <label>1</label>
    </ligand>
</feature>
<dbReference type="GO" id="GO:0004151">
    <property type="term" value="F:dihydroorotase activity"/>
    <property type="evidence" value="ECO:0007669"/>
    <property type="project" value="UniProtKB-UniRule"/>
</dbReference>
<dbReference type="EC" id="3.5.2.3" evidence="6"/>
<dbReference type="InterPro" id="IPR032466">
    <property type="entry name" value="Metal_Hydrolase"/>
</dbReference>
<evidence type="ECO:0000256" key="1">
    <source>
        <dbReference type="ARBA" id="ARBA00002368"/>
    </source>
</evidence>
<comment type="caution">
    <text evidence="6">Lacks conserved residue(s) required for the propagation of feature annotation.</text>
</comment>
<dbReference type="OrthoDB" id="9765462at2"/>
<dbReference type="HOGENOM" id="CLU_015572_1_0_0"/>
<dbReference type="RefSeq" id="WP_015237195.1">
    <property type="nucleotide sequence ID" value="NC_019793.1"/>
</dbReference>
<dbReference type="CDD" id="cd01317">
    <property type="entry name" value="DHOase_IIa"/>
    <property type="match status" value="1"/>
</dbReference>
<dbReference type="PATRIC" id="fig|937777.3.peg.3476"/>
<evidence type="ECO:0000256" key="2">
    <source>
        <dbReference type="ARBA" id="ARBA00010286"/>
    </source>
</evidence>
<gene>
    <name evidence="6" type="primary">pyrC</name>
    <name evidence="8" type="ordered locus">Deipe_3464</name>
</gene>
<dbReference type="InterPro" id="IPR024403">
    <property type="entry name" value="DHOase_cat"/>
</dbReference>
<dbReference type="EMBL" id="CP003382">
    <property type="protein sequence ID" value="AFZ68897.1"/>
    <property type="molecule type" value="Genomic_DNA"/>
</dbReference>
<dbReference type="GO" id="GO:0005737">
    <property type="term" value="C:cytoplasm"/>
    <property type="evidence" value="ECO:0007669"/>
    <property type="project" value="TreeGrafter"/>
</dbReference>
<dbReference type="KEGG" id="dpd:Deipe_3464"/>
<dbReference type="STRING" id="937777.Deipe_3464"/>
<dbReference type="Pfam" id="PF12890">
    <property type="entry name" value="DHOase"/>
    <property type="match status" value="1"/>
</dbReference>
<accession>L0A6S9</accession>
<dbReference type="SUPFAM" id="SSF51556">
    <property type="entry name" value="Metallo-dependent hydrolases"/>
    <property type="match status" value="1"/>
</dbReference>
<feature type="domain" description="Dihydroorotase catalytic" evidence="7">
    <location>
        <begin position="49"/>
        <end position="233"/>
    </location>
</feature>
<feature type="binding site" evidence="6">
    <location>
        <position position="92"/>
    </location>
    <ligand>
        <name>substrate</name>
    </ligand>
</feature>
<keyword evidence="3 6" id="KW-0479">Metal-binding</keyword>
<dbReference type="NCBIfam" id="TIGR00857">
    <property type="entry name" value="pyrC_multi"/>
    <property type="match status" value="1"/>
</dbReference>
<sequence length="428" mass="45765">MITRLQNVKRLGAELGAGALETLFFEDGVILGWNLDRQADQTLDGRGGTVVPALIELHAHLREPGQEEKEDLESGLAAAAAGGYGTVVSMPNTAPVVDDPALVRSLIAKAEGLGYARLRPAAALTKGQKGEQLAELALLKEAGAVTFTDDGRTNEDARMLRLGLEYAHSLGLVVSVHAEDATLRADGVMNEGAVSESLGLPGNPVAAEAARVARDVELARLTGARLHIQHLSSARALEIVRRAKADGIVVTCEVCPHHLTLTDEALRSFDAMYKVAPPLRTQADAEALLEGLRDGTVDCLATDHAPHTSAEKERDLLQAPFGIPSIEVAFPLMYTRFADVLGPAKIVELFTSAPARVMGWTLPSLEEGAPADLTVLDFETEREVKVSEFKSKARFSPWAGEKLRGWPVLTVVGGRVAFERASRPDTNS</sequence>
<reference evidence="9" key="1">
    <citation type="submission" date="2012-03" db="EMBL/GenBank/DDBJ databases">
        <title>Complete sequence of chromosome of Deinococcus peraridilitoris DSM 19664.</title>
        <authorList>
            <person name="Lucas S."/>
            <person name="Copeland A."/>
            <person name="Lapidus A."/>
            <person name="Glavina del Rio T."/>
            <person name="Dalin E."/>
            <person name="Tice H."/>
            <person name="Bruce D."/>
            <person name="Goodwin L."/>
            <person name="Pitluck S."/>
            <person name="Peters L."/>
            <person name="Mikhailova N."/>
            <person name="Lu M."/>
            <person name="Kyrpides N."/>
            <person name="Mavromatis K."/>
            <person name="Ivanova N."/>
            <person name="Brettin T."/>
            <person name="Detter J.C."/>
            <person name="Han C."/>
            <person name="Larimer F."/>
            <person name="Land M."/>
            <person name="Hauser L."/>
            <person name="Markowitz V."/>
            <person name="Cheng J.-F."/>
            <person name="Hugenholtz P."/>
            <person name="Woyke T."/>
            <person name="Wu D."/>
            <person name="Pukall R."/>
            <person name="Steenblock K."/>
            <person name="Brambilla E."/>
            <person name="Klenk H.-P."/>
            <person name="Eisen J.A."/>
        </authorList>
    </citation>
    <scope>NUCLEOTIDE SEQUENCE [LARGE SCALE GENOMIC DNA]</scope>
    <source>
        <strain evidence="9">DSM 19664 / LMG 22246 / CIP 109416 / KR-200</strain>
    </source>
</reference>
<feature type="active site" evidence="6">
    <location>
        <position position="303"/>
    </location>
</feature>
<feature type="binding site" evidence="6">
    <location>
        <position position="307"/>
    </location>
    <ligand>
        <name>substrate</name>
    </ligand>
</feature>
<keyword evidence="5 6" id="KW-0665">Pyrimidine biosynthesis</keyword>
<dbReference type="GO" id="GO:0008270">
    <property type="term" value="F:zinc ion binding"/>
    <property type="evidence" value="ECO:0007669"/>
    <property type="project" value="UniProtKB-UniRule"/>
</dbReference>